<proteinExistence type="evidence at transcript level"/>
<evidence type="ECO:0000313" key="1">
    <source>
        <dbReference type="EMBL" id="ACN31183.1"/>
    </source>
</evidence>
<accession>C0PAI8</accession>
<dbReference type="EMBL" id="BT065307">
    <property type="protein sequence ID" value="ACN31183.1"/>
    <property type="molecule type" value="mRNA"/>
</dbReference>
<reference evidence="1" key="1">
    <citation type="journal article" date="2009" name="PLoS Genet.">
        <title>Sequencing, mapping, and analysis of 27,455 maize full-length cDNAs.</title>
        <authorList>
            <person name="Soderlund C."/>
            <person name="Descour A."/>
            <person name="Kudrna D."/>
            <person name="Bomhoff M."/>
            <person name="Boyd L."/>
            <person name="Currie J."/>
            <person name="Angelova A."/>
            <person name="Collura K."/>
            <person name="Wissotski M."/>
            <person name="Ashley E."/>
            <person name="Morrow D."/>
            <person name="Fernandes J."/>
            <person name="Walbot V."/>
            <person name="Yu Y."/>
        </authorList>
    </citation>
    <scope>NUCLEOTIDE SEQUENCE</scope>
    <source>
        <strain evidence="1">B73</strain>
    </source>
</reference>
<organism evidence="1">
    <name type="scientific">Zea mays</name>
    <name type="common">Maize</name>
    <dbReference type="NCBI Taxonomy" id="4577"/>
    <lineage>
        <taxon>Eukaryota</taxon>
        <taxon>Viridiplantae</taxon>
        <taxon>Streptophyta</taxon>
        <taxon>Embryophyta</taxon>
        <taxon>Tracheophyta</taxon>
        <taxon>Spermatophyta</taxon>
        <taxon>Magnoliopsida</taxon>
        <taxon>Liliopsida</taxon>
        <taxon>Poales</taxon>
        <taxon>Poaceae</taxon>
        <taxon>PACMAD clade</taxon>
        <taxon>Panicoideae</taxon>
        <taxon>Andropogonodae</taxon>
        <taxon>Andropogoneae</taxon>
        <taxon>Tripsacinae</taxon>
        <taxon>Zea</taxon>
    </lineage>
</organism>
<name>C0PAI8_MAIZE</name>
<sequence length="148" mass="16352">MKTAFTPEVCVSHPSASMAASRSASCLFRFGFPTNCIPLNSTTALNSFVLRCFVLYLGGVWPARISSVCSRLLGFIPSFMRLLLSSSSGLRSLARLVSRLNTNLPSHRSPAASSCTANRMYLPSLWIARRRLVLFFYFFLLLPASSFV</sequence>
<dbReference type="AlphaFoldDB" id="C0PAI8"/>
<protein>
    <submittedName>
        <fullName evidence="1">Uncharacterized protein</fullName>
    </submittedName>
</protein>